<dbReference type="InterPro" id="IPR008964">
    <property type="entry name" value="Invasin/intimin_cell_adhesion"/>
</dbReference>
<keyword evidence="1" id="KW-1133">Transmembrane helix</keyword>
<evidence type="ECO:0000313" key="3">
    <source>
        <dbReference type="Proteomes" id="UP001299876"/>
    </source>
</evidence>
<proteinExistence type="predicted"/>
<accession>A0ABT0ESW0</accession>
<dbReference type="RefSeq" id="WP_247286118.1">
    <property type="nucleotide sequence ID" value="NZ_JAKNRW010000001.1"/>
</dbReference>
<sequence length="389" mass="40721">MHINGRALNSRRTLVSRIKDLLNLEEMFRGEPSDGQHDASAAADAGKMHSLVRLKRFVAPIVSLLAAPILLAFVPTANAGWQPIRTSSNASGWQKVVCDNANAGWRSCEMGLTVVLTAAPAALAATGETTTITATVTDYYGGNVGSGTTLNWSTTDGALGAPQSATDVNGQAFVTLTSSSTIGGASVTGATSEGSGSLYVPFTDKWLAIGPTYTAWANTGAPYSCTGWSPAASTVAQGAFFTQYQNCNQNQIAYQQNRQQSAVTGQIVNVGGPIPLYQTIVITQSQGAVGTLPPPQPPKPPAPVCMVTQGSTVSSPIIGWSQNNNNGSWSLYDQGATGIATQGSAAKYEKWGGSVQYNGYTYTVGEFVVYGMSGKNQERSVWQICKAPL</sequence>
<dbReference type="Proteomes" id="UP001299876">
    <property type="component" value="Unassembled WGS sequence"/>
</dbReference>
<keyword evidence="1" id="KW-0472">Membrane</keyword>
<name>A0ABT0ESW0_9PSED</name>
<protein>
    <recommendedName>
        <fullName evidence="4">Big-1 domain-containing protein</fullName>
    </recommendedName>
</protein>
<feature type="transmembrane region" description="Helical" evidence="1">
    <location>
        <begin position="57"/>
        <end position="81"/>
    </location>
</feature>
<dbReference type="Gene3D" id="2.60.40.10">
    <property type="entry name" value="Immunoglobulins"/>
    <property type="match status" value="1"/>
</dbReference>
<comment type="caution">
    <text evidence="2">The sequence shown here is derived from an EMBL/GenBank/DDBJ whole genome shotgun (WGS) entry which is preliminary data.</text>
</comment>
<dbReference type="SUPFAM" id="SSF49373">
    <property type="entry name" value="Invasin/intimin cell-adhesion fragments"/>
    <property type="match status" value="1"/>
</dbReference>
<evidence type="ECO:0000313" key="2">
    <source>
        <dbReference type="EMBL" id="MCK1788824.1"/>
    </source>
</evidence>
<evidence type="ECO:0008006" key="4">
    <source>
        <dbReference type="Google" id="ProtNLM"/>
    </source>
</evidence>
<evidence type="ECO:0000256" key="1">
    <source>
        <dbReference type="SAM" id="Phobius"/>
    </source>
</evidence>
<dbReference type="EMBL" id="JAKNRW010000001">
    <property type="protein sequence ID" value="MCK1788824.1"/>
    <property type="molecule type" value="Genomic_DNA"/>
</dbReference>
<keyword evidence="3" id="KW-1185">Reference proteome</keyword>
<organism evidence="2 3">
    <name type="scientific">Pseudomonas violetae</name>
    <dbReference type="NCBI Taxonomy" id="2915813"/>
    <lineage>
        <taxon>Bacteria</taxon>
        <taxon>Pseudomonadati</taxon>
        <taxon>Pseudomonadota</taxon>
        <taxon>Gammaproteobacteria</taxon>
        <taxon>Pseudomonadales</taxon>
        <taxon>Pseudomonadaceae</taxon>
        <taxon>Pseudomonas</taxon>
    </lineage>
</organism>
<reference evidence="2 3" key="1">
    <citation type="submission" date="2022-02" db="EMBL/GenBank/DDBJ databases">
        <title>Comparative genomics of the first Antarctic Pseudomonas spp. capable of biotransforming 2,4,6-Trinitrotoluene.</title>
        <authorList>
            <person name="Cabrera M.A."/>
            <person name="Marquez S.L."/>
            <person name="Perez-Donoso J.M."/>
        </authorList>
    </citation>
    <scope>NUCLEOTIDE SEQUENCE [LARGE SCALE GENOMIC DNA]</scope>
    <source>
        <strain evidence="2 3">TNT19</strain>
    </source>
</reference>
<keyword evidence="1" id="KW-0812">Transmembrane</keyword>
<gene>
    <name evidence="2" type="ORF">L9059_01175</name>
</gene>
<dbReference type="InterPro" id="IPR013783">
    <property type="entry name" value="Ig-like_fold"/>
</dbReference>